<keyword evidence="3 4" id="KW-0732">Signal</keyword>
<gene>
    <name evidence="5" type="ORF">HNR39_002968</name>
</gene>
<feature type="chain" id="PRO_5033050388" evidence="4">
    <location>
        <begin position="33"/>
        <end position="382"/>
    </location>
</feature>
<dbReference type="PANTHER" id="PTHR30024:SF47">
    <property type="entry name" value="TAURINE-BINDING PERIPLASMIC PROTEIN"/>
    <property type="match status" value="1"/>
</dbReference>
<name>A0A840RXI0_9BURK</name>
<dbReference type="EMBL" id="JACHHQ010000006">
    <property type="protein sequence ID" value="MBB5201119.1"/>
    <property type="molecule type" value="Genomic_DNA"/>
</dbReference>
<dbReference type="AlphaFoldDB" id="A0A840RXI0"/>
<dbReference type="RefSeq" id="WP_245182435.1">
    <property type="nucleotide sequence ID" value="NZ_JAAOZT010000012.1"/>
</dbReference>
<proteinExistence type="inferred from homology"/>
<dbReference type="SUPFAM" id="SSF53850">
    <property type="entry name" value="Periplasmic binding protein-like II"/>
    <property type="match status" value="1"/>
</dbReference>
<protein>
    <submittedName>
        <fullName evidence="5">NitT/TauT family transport system substrate-binding protein</fullName>
    </submittedName>
</protein>
<evidence type="ECO:0000256" key="3">
    <source>
        <dbReference type="ARBA" id="ARBA00022729"/>
    </source>
</evidence>
<comment type="subcellular location">
    <subcellularLocation>
        <location evidence="1">Periplasm</location>
    </subcellularLocation>
</comment>
<reference evidence="5 6" key="1">
    <citation type="submission" date="2020-08" db="EMBL/GenBank/DDBJ databases">
        <title>Genomic Encyclopedia of Type Strains, Phase IV (KMG-IV): sequencing the most valuable type-strain genomes for metagenomic binning, comparative biology and taxonomic classification.</title>
        <authorList>
            <person name="Goeker M."/>
        </authorList>
    </citation>
    <scope>NUCLEOTIDE SEQUENCE [LARGE SCALE GENOMIC DNA]</scope>
    <source>
        <strain evidence="5 6">DSM 23240</strain>
    </source>
</reference>
<evidence type="ECO:0000313" key="5">
    <source>
        <dbReference type="EMBL" id="MBB5201119.1"/>
    </source>
</evidence>
<evidence type="ECO:0000256" key="4">
    <source>
        <dbReference type="SAM" id="SignalP"/>
    </source>
</evidence>
<feature type="signal peptide" evidence="4">
    <location>
        <begin position="1"/>
        <end position="32"/>
    </location>
</feature>
<evidence type="ECO:0000313" key="6">
    <source>
        <dbReference type="Proteomes" id="UP000571084"/>
    </source>
</evidence>
<accession>A0A840RXI0</accession>
<comment type="caution">
    <text evidence="5">The sequence shown here is derived from an EMBL/GenBank/DDBJ whole genome shotgun (WGS) entry which is preliminary data.</text>
</comment>
<evidence type="ECO:0000256" key="2">
    <source>
        <dbReference type="ARBA" id="ARBA00010742"/>
    </source>
</evidence>
<evidence type="ECO:0000256" key="1">
    <source>
        <dbReference type="ARBA" id="ARBA00004418"/>
    </source>
</evidence>
<sequence length="382" mass="41472">MKSKRNCWAHALRCSVMVALFGLQGAAVTATAGELEYGKIGEPVHLVIGYQPYYTESWSGVVMRGKKMYEKYLPKGSTVEFSVGLQGAVIVNAMLAGKQHIGYLGDMPAIITVTKQEVADIRIVATLGQGTDQCNIFLARSDAPQFGSQKEAIKWLSGKQVAVAKGSCADRFGQAVFKQENIEPAAYLNQNIEVITSGFRAGKLNAAVIWEPTASRLVQEGLAKRIASGNAINEKDSAYLTMRYDLIKQRPDVVNGWLNAELDAQIFLADPKNAQEVAQMAKEQTTGFSEKMLWSSMYGRYPDAVGGGPIRLTLPYAITPSIMTMISSAATFLYSVKSINVPTLRPEAVMPQFADAVMKERGLTVPIGTVNALPESAYKGKP</sequence>
<organism evidence="5 6">
    <name type="scientific">Glaciimonas immobilis</name>
    <dbReference type="NCBI Taxonomy" id="728004"/>
    <lineage>
        <taxon>Bacteria</taxon>
        <taxon>Pseudomonadati</taxon>
        <taxon>Pseudomonadota</taxon>
        <taxon>Betaproteobacteria</taxon>
        <taxon>Burkholderiales</taxon>
        <taxon>Oxalobacteraceae</taxon>
        <taxon>Glaciimonas</taxon>
    </lineage>
</organism>
<dbReference type="Gene3D" id="3.40.190.10">
    <property type="entry name" value="Periplasmic binding protein-like II"/>
    <property type="match status" value="2"/>
</dbReference>
<dbReference type="PANTHER" id="PTHR30024">
    <property type="entry name" value="ALIPHATIC SULFONATES-BINDING PROTEIN-RELATED"/>
    <property type="match status" value="1"/>
</dbReference>
<dbReference type="GO" id="GO:0042597">
    <property type="term" value="C:periplasmic space"/>
    <property type="evidence" value="ECO:0007669"/>
    <property type="project" value="UniProtKB-SubCell"/>
</dbReference>
<dbReference type="Proteomes" id="UP000571084">
    <property type="component" value="Unassembled WGS sequence"/>
</dbReference>
<dbReference type="Pfam" id="PF13379">
    <property type="entry name" value="NMT1_2"/>
    <property type="match status" value="1"/>
</dbReference>
<keyword evidence="6" id="KW-1185">Reference proteome</keyword>
<comment type="similarity">
    <text evidence="2">Belongs to the bacterial solute-binding protein SsuA/TauA family.</text>
</comment>